<dbReference type="PROSITE" id="PS51025">
    <property type="entry name" value="PWI"/>
    <property type="match status" value="1"/>
</dbReference>
<comment type="function">
    <text evidence="5">Component of the U1 snRNP particle, which recognizes and binds the 5'-splice site of pre-mRNA. Together with other non-snRNP factors, U1 snRNP forms the spliceosomal commitment complex, that targets pre-mRNA to the splicing pathway.</text>
</comment>
<keyword evidence="3" id="KW-0507">mRNA processing</keyword>
<keyword evidence="4" id="KW-0747">Spliceosome</keyword>
<dbReference type="EMBL" id="CAKXYY010000003">
    <property type="protein sequence ID" value="CAH2351258.1"/>
    <property type="molecule type" value="Genomic_DNA"/>
</dbReference>
<dbReference type="InterPro" id="IPR052225">
    <property type="entry name" value="Ser/Arg_repetitive_matrix"/>
</dbReference>
<evidence type="ECO:0000313" key="8">
    <source>
        <dbReference type="EMBL" id="CAH2351258.1"/>
    </source>
</evidence>
<evidence type="ECO:0000259" key="7">
    <source>
        <dbReference type="PROSITE" id="PS51025"/>
    </source>
</evidence>
<sequence length="193" mass="22680">MSFKINQVDQDHIDRKLQKDSKSKKFPKIFKTKVNVSKVNMKVIKNWISEEIDSILKDDDIVVDYLYELLIVEEEPNIKQIHLQMIDFLGEEEALKFCSKLWGLLISGSQDEDGIPKELIEEKRKQMMKGRGRDREIEKGRNLPVEKAVTPAVVAPTKTNYNRSSYNASNRTKSPERRRGVTNYRERDYRENF</sequence>
<protein>
    <recommendedName>
        <fullName evidence="2">U1 small nuclear ribonucleoprotein component SNU71</fullName>
    </recommendedName>
</protein>
<dbReference type="SMART" id="SM00311">
    <property type="entry name" value="PWI"/>
    <property type="match status" value="1"/>
</dbReference>
<organism evidence="8 9">
    <name type="scientific">[Candida] railenensis</name>
    <dbReference type="NCBI Taxonomy" id="45579"/>
    <lineage>
        <taxon>Eukaryota</taxon>
        <taxon>Fungi</taxon>
        <taxon>Dikarya</taxon>
        <taxon>Ascomycota</taxon>
        <taxon>Saccharomycotina</taxon>
        <taxon>Pichiomycetes</taxon>
        <taxon>Debaryomycetaceae</taxon>
        <taxon>Kurtzmaniella</taxon>
    </lineage>
</organism>
<dbReference type="AlphaFoldDB" id="A0A9P0VWV2"/>
<feature type="domain" description="PWI" evidence="7">
    <location>
        <begin position="23"/>
        <end position="122"/>
    </location>
</feature>
<dbReference type="Gene3D" id="1.20.1390.10">
    <property type="entry name" value="PWI domain"/>
    <property type="match status" value="1"/>
</dbReference>
<comment type="caution">
    <text evidence="8">The sequence shown here is derived from an EMBL/GenBank/DDBJ whole genome shotgun (WGS) entry which is preliminary data.</text>
</comment>
<dbReference type="Proteomes" id="UP000837801">
    <property type="component" value="Unassembled WGS sequence"/>
</dbReference>
<keyword evidence="9" id="KW-1185">Reference proteome</keyword>
<dbReference type="PANTHER" id="PTHR23148:SF0">
    <property type="entry name" value="SERINE_ARGININE REPETITIVE MATRIX PROTEIN 1"/>
    <property type="match status" value="1"/>
</dbReference>
<name>A0A9P0VWV2_9ASCO</name>
<accession>A0A9P0VWV2</accession>
<dbReference type="InterPro" id="IPR002483">
    <property type="entry name" value="PWI_dom"/>
</dbReference>
<evidence type="ECO:0000256" key="3">
    <source>
        <dbReference type="ARBA" id="ARBA00022664"/>
    </source>
</evidence>
<dbReference type="GO" id="GO:0048024">
    <property type="term" value="P:regulation of mRNA splicing, via spliceosome"/>
    <property type="evidence" value="ECO:0007669"/>
    <property type="project" value="TreeGrafter"/>
</dbReference>
<evidence type="ECO:0000256" key="6">
    <source>
        <dbReference type="SAM" id="MobiDB-lite"/>
    </source>
</evidence>
<dbReference type="OrthoDB" id="163257at2759"/>
<feature type="region of interest" description="Disordered" evidence="6">
    <location>
        <begin position="154"/>
        <end position="193"/>
    </location>
</feature>
<feature type="compositionally biased region" description="Basic and acidic residues" evidence="6">
    <location>
        <begin position="173"/>
        <end position="193"/>
    </location>
</feature>
<feature type="compositionally biased region" description="Low complexity" evidence="6">
    <location>
        <begin position="160"/>
        <end position="171"/>
    </location>
</feature>
<dbReference type="Pfam" id="PF01480">
    <property type="entry name" value="PWI"/>
    <property type="match status" value="1"/>
</dbReference>
<dbReference type="GO" id="GO:0003723">
    <property type="term" value="F:RNA binding"/>
    <property type="evidence" value="ECO:0007669"/>
    <property type="project" value="TreeGrafter"/>
</dbReference>
<dbReference type="PANTHER" id="PTHR23148">
    <property type="entry name" value="SERINE/ARGININE REGULATED NUCLEAR MATRIX PROTEIN"/>
    <property type="match status" value="1"/>
</dbReference>
<proteinExistence type="inferred from homology"/>
<evidence type="ECO:0000256" key="5">
    <source>
        <dbReference type="ARBA" id="ARBA00025004"/>
    </source>
</evidence>
<keyword evidence="4" id="KW-0508">mRNA splicing</keyword>
<dbReference type="InterPro" id="IPR036483">
    <property type="entry name" value="PWI_dom_sf"/>
</dbReference>
<evidence type="ECO:0000313" key="9">
    <source>
        <dbReference type="Proteomes" id="UP000837801"/>
    </source>
</evidence>
<evidence type="ECO:0000256" key="2">
    <source>
        <dbReference type="ARBA" id="ARBA00014280"/>
    </source>
</evidence>
<dbReference type="GO" id="GO:0005681">
    <property type="term" value="C:spliceosomal complex"/>
    <property type="evidence" value="ECO:0007669"/>
    <property type="project" value="UniProtKB-KW"/>
</dbReference>
<dbReference type="GO" id="GO:0006397">
    <property type="term" value="P:mRNA processing"/>
    <property type="evidence" value="ECO:0007669"/>
    <property type="project" value="UniProtKB-KW"/>
</dbReference>
<evidence type="ECO:0000256" key="1">
    <source>
        <dbReference type="ARBA" id="ARBA00005544"/>
    </source>
</evidence>
<evidence type="ECO:0000256" key="4">
    <source>
        <dbReference type="ARBA" id="ARBA00022728"/>
    </source>
</evidence>
<comment type="similarity">
    <text evidence="1">Belongs to the SNU71 family.</text>
</comment>
<dbReference type="SUPFAM" id="SSF101233">
    <property type="entry name" value="PWI domain"/>
    <property type="match status" value="1"/>
</dbReference>
<gene>
    <name evidence="8" type="ORF">CLIB1423_03S02212</name>
</gene>
<reference evidence="8" key="1">
    <citation type="submission" date="2022-03" db="EMBL/GenBank/DDBJ databases">
        <authorList>
            <person name="Legras J.-L."/>
            <person name="Devillers H."/>
            <person name="Grondin C."/>
        </authorList>
    </citation>
    <scope>NUCLEOTIDE SEQUENCE</scope>
    <source>
        <strain evidence="8">CLIB 1423</strain>
    </source>
</reference>